<name>A0A2Z4FHK9_9DELT</name>
<reference evidence="1 2" key="1">
    <citation type="submission" date="2018-06" db="EMBL/GenBank/DDBJ databases">
        <title>Lujinxingia sediminis gen. nov. sp. nov., a new facultative anaerobic member of the class Deltaproteobacteria, and proposal of Lujinxingaceae fam. nov.</title>
        <authorList>
            <person name="Guo L.-Y."/>
            <person name="Li C.-M."/>
            <person name="Wang S."/>
            <person name="Du Z.-J."/>
        </authorList>
    </citation>
    <scope>NUCLEOTIDE SEQUENCE [LARGE SCALE GENOMIC DNA]</scope>
    <source>
        <strain evidence="1 2">FA350</strain>
    </source>
</reference>
<dbReference type="KEGG" id="bsed:DN745_03405"/>
<protein>
    <submittedName>
        <fullName evidence="1">Uncharacterized protein</fullName>
    </submittedName>
</protein>
<dbReference type="Proteomes" id="UP000249799">
    <property type="component" value="Chromosome"/>
</dbReference>
<evidence type="ECO:0000313" key="2">
    <source>
        <dbReference type="Proteomes" id="UP000249799"/>
    </source>
</evidence>
<dbReference type="EMBL" id="CP030032">
    <property type="protein sequence ID" value="AWV88443.1"/>
    <property type="molecule type" value="Genomic_DNA"/>
</dbReference>
<proteinExistence type="predicted"/>
<dbReference type="OrthoDB" id="5525240at2"/>
<dbReference type="AlphaFoldDB" id="A0A2Z4FHK9"/>
<evidence type="ECO:0000313" key="1">
    <source>
        <dbReference type="EMBL" id="AWV88443.1"/>
    </source>
</evidence>
<accession>A0A2Z4FHK9</accession>
<keyword evidence="2" id="KW-1185">Reference proteome</keyword>
<gene>
    <name evidence="1" type="ORF">DN745_03405</name>
</gene>
<organism evidence="1 2">
    <name type="scientific">Bradymonas sediminis</name>
    <dbReference type="NCBI Taxonomy" id="1548548"/>
    <lineage>
        <taxon>Bacteria</taxon>
        <taxon>Deltaproteobacteria</taxon>
        <taxon>Bradymonadales</taxon>
        <taxon>Bradymonadaceae</taxon>
        <taxon>Bradymonas</taxon>
    </lineage>
</organism>
<sequence length="216" mass="23185">MGAVGASVGCGDPVDALGDGSLQLEWEVNPLGCEGADIERVQVSLQSAYQTYEESFRCTDSGAILSGIEAGTYELEVSGNNDVGRPIFSVKPRKVTVSAEKLNTTSMIRLTAKPSEVQVVWGFENGLVCGANGVSKLEIAFYDDQSFEHERFRVSCDAGSATAGDLFAGDYIVEVSSVDSEVKFSGFEEIELERGINVDVRVELKPKTTRPSTGEH</sequence>